<sequence>MERGAHSGTHSKSEHVGAINTGVLRGMKRMSSLNGTRDHSLDTDDKLSGYNDMDDEADEYVFDPLELLENDLLDKDLDQPCNSKAIRDPSGMEMINPIRISHPKGSDW</sequence>
<keyword evidence="3" id="KW-1185">Reference proteome</keyword>
<accession>A0AAV7QJT2</accession>
<organism evidence="2 3">
    <name type="scientific">Pleurodeles waltl</name>
    <name type="common">Iberian ribbed newt</name>
    <dbReference type="NCBI Taxonomy" id="8319"/>
    <lineage>
        <taxon>Eukaryota</taxon>
        <taxon>Metazoa</taxon>
        <taxon>Chordata</taxon>
        <taxon>Craniata</taxon>
        <taxon>Vertebrata</taxon>
        <taxon>Euteleostomi</taxon>
        <taxon>Amphibia</taxon>
        <taxon>Batrachia</taxon>
        <taxon>Caudata</taxon>
        <taxon>Salamandroidea</taxon>
        <taxon>Salamandridae</taxon>
        <taxon>Pleurodelinae</taxon>
        <taxon>Pleurodeles</taxon>
    </lineage>
</organism>
<feature type="region of interest" description="Disordered" evidence="1">
    <location>
        <begin position="1"/>
        <end position="52"/>
    </location>
</feature>
<name>A0AAV7QJT2_PLEWA</name>
<comment type="caution">
    <text evidence="2">The sequence shown here is derived from an EMBL/GenBank/DDBJ whole genome shotgun (WGS) entry which is preliminary data.</text>
</comment>
<protein>
    <submittedName>
        <fullName evidence="2">Uncharacterized protein</fullName>
    </submittedName>
</protein>
<evidence type="ECO:0000313" key="2">
    <source>
        <dbReference type="EMBL" id="KAJ1138723.1"/>
    </source>
</evidence>
<feature type="compositionally biased region" description="Basic and acidic residues" evidence="1">
    <location>
        <begin position="1"/>
        <end position="15"/>
    </location>
</feature>
<dbReference type="Proteomes" id="UP001066276">
    <property type="component" value="Chromosome 6"/>
</dbReference>
<proteinExistence type="predicted"/>
<dbReference type="AlphaFoldDB" id="A0AAV7QJT2"/>
<feature type="compositionally biased region" description="Basic and acidic residues" evidence="1">
    <location>
        <begin position="36"/>
        <end position="47"/>
    </location>
</feature>
<reference evidence="2" key="1">
    <citation type="journal article" date="2022" name="bioRxiv">
        <title>Sequencing and chromosome-scale assembly of the giantPleurodeles waltlgenome.</title>
        <authorList>
            <person name="Brown T."/>
            <person name="Elewa A."/>
            <person name="Iarovenko S."/>
            <person name="Subramanian E."/>
            <person name="Araus A.J."/>
            <person name="Petzold A."/>
            <person name="Susuki M."/>
            <person name="Suzuki K.-i.T."/>
            <person name="Hayashi T."/>
            <person name="Toyoda A."/>
            <person name="Oliveira C."/>
            <person name="Osipova E."/>
            <person name="Leigh N.D."/>
            <person name="Simon A."/>
            <person name="Yun M.H."/>
        </authorList>
    </citation>
    <scope>NUCLEOTIDE SEQUENCE</scope>
    <source>
        <strain evidence="2">20211129_DDA</strain>
        <tissue evidence="2">Liver</tissue>
    </source>
</reference>
<gene>
    <name evidence="2" type="ORF">NDU88_005104</name>
</gene>
<feature type="region of interest" description="Disordered" evidence="1">
    <location>
        <begin position="76"/>
        <end position="108"/>
    </location>
</feature>
<evidence type="ECO:0000256" key="1">
    <source>
        <dbReference type="SAM" id="MobiDB-lite"/>
    </source>
</evidence>
<dbReference type="EMBL" id="JANPWB010000010">
    <property type="protein sequence ID" value="KAJ1138723.1"/>
    <property type="molecule type" value="Genomic_DNA"/>
</dbReference>
<evidence type="ECO:0000313" key="3">
    <source>
        <dbReference type="Proteomes" id="UP001066276"/>
    </source>
</evidence>